<protein>
    <submittedName>
        <fullName evidence="2">Uncharacterized protein</fullName>
    </submittedName>
</protein>
<reference evidence="3" key="1">
    <citation type="journal article" date="2019" name="Int. J. Syst. Evol. Microbiol.">
        <title>The Global Catalogue of Microorganisms (GCM) 10K type strain sequencing project: providing services to taxonomists for standard genome sequencing and annotation.</title>
        <authorList>
            <consortium name="The Broad Institute Genomics Platform"/>
            <consortium name="The Broad Institute Genome Sequencing Center for Infectious Disease"/>
            <person name="Wu L."/>
            <person name="Ma J."/>
        </authorList>
    </citation>
    <scope>NUCLEOTIDE SEQUENCE [LARGE SCALE GENOMIC DNA]</scope>
    <source>
        <strain evidence="3">CGMCC 4.7426</strain>
    </source>
</reference>
<comment type="caution">
    <text evidence="2">The sequence shown here is derived from an EMBL/GenBank/DDBJ whole genome shotgun (WGS) entry which is preliminary data.</text>
</comment>
<dbReference type="RefSeq" id="WP_390292876.1">
    <property type="nucleotide sequence ID" value="NZ_JBHSFU010000003.1"/>
</dbReference>
<gene>
    <name evidence="2" type="ORF">ACFO3D_01780</name>
</gene>
<accession>A0ABV9DDT0</accession>
<name>A0ABV9DDT0_9BACI</name>
<keyword evidence="1" id="KW-1133">Transmembrane helix</keyword>
<feature type="transmembrane region" description="Helical" evidence="1">
    <location>
        <begin position="20"/>
        <end position="37"/>
    </location>
</feature>
<feature type="transmembrane region" description="Helical" evidence="1">
    <location>
        <begin position="49"/>
        <end position="68"/>
    </location>
</feature>
<dbReference type="Proteomes" id="UP001595989">
    <property type="component" value="Unassembled WGS sequence"/>
</dbReference>
<evidence type="ECO:0000256" key="1">
    <source>
        <dbReference type="SAM" id="Phobius"/>
    </source>
</evidence>
<dbReference type="EMBL" id="JBHSFU010000003">
    <property type="protein sequence ID" value="MFC4556936.1"/>
    <property type="molecule type" value="Genomic_DNA"/>
</dbReference>
<evidence type="ECO:0000313" key="3">
    <source>
        <dbReference type="Proteomes" id="UP001595989"/>
    </source>
</evidence>
<keyword evidence="1" id="KW-0472">Membrane</keyword>
<proteinExistence type="predicted"/>
<keyword evidence="3" id="KW-1185">Reference proteome</keyword>
<evidence type="ECO:0000313" key="2">
    <source>
        <dbReference type="EMBL" id="MFC4556936.1"/>
    </source>
</evidence>
<feature type="transmembrane region" description="Helical" evidence="1">
    <location>
        <begin position="74"/>
        <end position="97"/>
    </location>
</feature>
<keyword evidence="1" id="KW-0812">Transmembrane</keyword>
<organism evidence="2 3">
    <name type="scientific">Virgibacillus kekensis</name>
    <dbReference type="NCBI Taxonomy" id="202261"/>
    <lineage>
        <taxon>Bacteria</taxon>
        <taxon>Bacillati</taxon>
        <taxon>Bacillota</taxon>
        <taxon>Bacilli</taxon>
        <taxon>Bacillales</taxon>
        <taxon>Bacillaceae</taxon>
        <taxon>Virgibacillus</taxon>
    </lineage>
</organism>
<sequence length="104" mass="12178">MIEELLPLEYLPDVIKAEHIYLLAGAFLSYILIRPLLKWIVSMKSYYLLYYMFVSMVLLVIYLFGTVITGQLNVWMLSVMLQSLSAFGGVLVLYYIIRRLFKNI</sequence>